<dbReference type="EMBL" id="PQCO01000250">
    <property type="protein sequence ID" value="PUD99747.1"/>
    <property type="molecule type" value="Genomic_DNA"/>
</dbReference>
<keyword evidence="1" id="KW-0472">Membrane</keyword>
<gene>
    <name evidence="3" type="ORF">C3L24_10530</name>
</gene>
<dbReference type="PANTHER" id="PTHR43031">
    <property type="entry name" value="FAD-DEPENDENT OXIDOREDUCTASE"/>
    <property type="match status" value="1"/>
</dbReference>
<reference evidence="3 4" key="1">
    <citation type="submission" date="2018-01" db="EMBL/GenBank/DDBJ databases">
        <title>Novel co-symbiosis in the lucinid bivalve Phacoides pectinatus.</title>
        <authorList>
            <person name="Lim S.J."/>
            <person name="Davis B.G."/>
            <person name="Gill D.E."/>
            <person name="Engel A.S."/>
            <person name="Anderson L.C."/>
            <person name="Campbell B.J."/>
        </authorList>
    </citation>
    <scope>NUCLEOTIDE SEQUENCE [LARGE SCALE GENOMIC DNA]</scope>
    <source>
        <strain evidence="3">N3_P5</strain>
    </source>
</reference>
<organism evidence="3 4">
    <name type="scientific">Candidatus Sedimenticola endophacoides</name>
    <dbReference type="NCBI Taxonomy" id="2548426"/>
    <lineage>
        <taxon>Bacteria</taxon>
        <taxon>Pseudomonadati</taxon>
        <taxon>Pseudomonadota</taxon>
        <taxon>Gammaproteobacteria</taxon>
        <taxon>Chromatiales</taxon>
        <taxon>Sedimenticolaceae</taxon>
        <taxon>Sedimenticola</taxon>
    </lineage>
</organism>
<evidence type="ECO:0000313" key="4">
    <source>
        <dbReference type="Proteomes" id="UP000250928"/>
    </source>
</evidence>
<name>A0A657PWR3_9GAMM</name>
<evidence type="ECO:0000256" key="1">
    <source>
        <dbReference type="SAM" id="Phobius"/>
    </source>
</evidence>
<proteinExistence type="predicted"/>
<dbReference type="PROSITE" id="PS50206">
    <property type="entry name" value="RHODANESE_3"/>
    <property type="match status" value="1"/>
</dbReference>
<accession>A0A657PWR3</accession>
<dbReference type="SMART" id="SM00450">
    <property type="entry name" value="RHOD"/>
    <property type="match status" value="1"/>
</dbReference>
<dbReference type="SUPFAM" id="SSF52821">
    <property type="entry name" value="Rhodanese/Cell cycle control phosphatase"/>
    <property type="match status" value="1"/>
</dbReference>
<protein>
    <recommendedName>
        <fullName evidence="2">Rhodanese domain-containing protein</fullName>
    </recommendedName>
</protein>
<dbReference type="PANTHER" id="PTHR43031:SF18">
    <property type="entry name" value="RHODANESE-RELATED SULFURTRANSFERASES"/>
    <property type="match status" value="1"/>
</dbReference>
<dbReference type="Proteomes" id="UP000250928">
    <property type="component" value="Unassembled WGS sequence"/>
</dbReference>
<dbReference type="Pfam" id="PF00581">
    <property type="entry name" value="Rhodanese"/>
    <property type="match status" value="1"/>
</dbReference>
<keyword evidence="1" id="KW-0812">Transmembrane</keyword>
<dbReference type="InterPro" id="IPR050229">
    <property type="entry name" value="GlpE_sulfurtransferase"/>
</dbReference>
<evidence type="ECO:0000259" key="2">
    <source>
        <dbReference type="PROSITE" id="PS50206"/>
    </source>
</evidence>
<dbReference type="InterPro" id="IPR001763">
    <property type="entry name" value="Rhodanese-like_dom"/>
</dbReference>
<feature type="transmembrane region" description="Helical" evidence="1">
    <location>
        <begin position="12"/>
        <end position="31"/>
    </location>
</feature>
<evidence type="ECO:0000313" key="3">
    <source>
        <dbReference type="EMBL" id="PUD99747.1"/>
    </source>
</evidence>
<sequence length="141" mass="15359">MDDFLKFAGENLFLFGALAVILVLLAQNLIASADKSAVTPSGATELINREDAVVVDVRPMNDFNAGHIINAINIPANNLAKQLSQLEKHKNRPIIVACRSGAQSSLACKQLRKAGYERVHNLKGGILAWESDNLPVSRKKR</sequence>
<feature type="domain" description="Rhodanese" evidence="2">
    <location>
        <begin position="48"/>
        <end position="138"/>
    </location>
</feature>
<dbReference type="InterPro" id="IPR036873">
    <property type="entry name" value="Rhodanese-like_dom_sf"/>
</dbReference>
<dbReference type="AlphaFoldDB" id="A0A657PWR3"/>
<keyword evidence="1" id="KW-1133">Transmembrane helix</keyword>
<comment type="caution">
    <text evidence="3">The sequence shown here is derived from an EMBL/GenBank/DDBJ whole genome shotgun (WGS) entry which is preliminary data.</text>
</comment>
<dbReference type="CDD" id="cd00158">
    <property type="entry name" value="RHOD"/>
    <property type="match status" value="1"/>
</dbReference>
<dbReference type="Gene3D" id="3.40.250.10">
    <property type="entry name" value="Rhodanese-like domain"/>
    <property type="match status" value="1"/>
</dbReference>